<keyword evidence="1" id="KW-1133">Transmembrane helix</keyword>
<dbReference type="Proteomes" id="UP000263833">
    <property type="component" value="Unassembled WGS sequence"/>
</dbReference>
<name>A0A371B2F0_9SPHN</name>
<evidence type="ECO:0000256" key="1">
    <source>
        <dbReference type="SAM" id="Phobius"/>
    </source>
</evidence>
<keyword evidence="1" id="KW-0812">Transmembrane</keyword>
<dbReference type="OrthoDB" id="5457135at2"/>
<keyword evidence="3" id="KW-1185">Reference proteome</keyword>
<accession>A0A371B2F0</accession>
<proteinExistence type="predicted"/>
<comment type="caution">
    <text evidence="2">The sequence shown here is derived from an EMBL/GenBank/DDBJ whole genome shotgun (WGS) entry which is preliminary data.</text>
</comment>
<feature type="transmembrane region" description="Helical" evidence="1">
    <location>
        <begin position="113"/>
        <end position="136"/>
    </location>
</feature>
<evidence type="ECO:0008006" key="4">
    <source>
        <dbReference type="Google" id="ProtNLM"/>
    </source>
</evidence>
<feature type="transmembrane region" description="Helical" evidence="1">
    <location>
        <begin position="80"/>
        <end position="101"/>
    </location>
</feature>
<feature type="transmembrane region" description="Helical" evidence="1">
    <location>
        <begin position="6"/>
        <end position="30"/>
    </location>
</feature>
<organism evidence="2 3">
    <name type="scientific">Sphingorhabdus pulchriflava</name>
    <dbReference type="NCBI Taxonomy" id="2292257"/>
    <lineage>
        <taxon>Bacteria</taxon>
        <taxon>Pseudomonadati</taxon>
        <taxon>Pseudomonadota</taxon>
        <taxon>Alphaproteobacteria</taxon>
        <taxon>Sphingomonadales</taxon>
        <taxon>Sphingomonadaceae</taxon>
        <taxon>Sphingorhabdus</taxon>
    </lineage>
</organism>
<dbReference type="AlphaFoldDB" id="A0A371B2F0"/>
<protein>
    <recommendedName>
        <fullName evidence="4">Transmembrane protein</fullName>
    </recommendedName>
</protein>
<keyword evidence="1" id="KW-0472">Membrane</keyword>
<feature type="transmembrane region" description="Helical" evidence="1">
    <location>
        <begin position="51"/>
        <end position="74"/>
    </location>
</feature>
<sequence length="145" mass="15289">MNIWLIAAGLGSLAASVLHIACIIGGPAWYRFLGAGEGMARMATQGSWVPAAITMAIAAVLAVWSAYAFSAAGLLARLPLARTALVLISAVLLLRAAAFLVRSSWRPDLSFGFMLWSSLIVLALGLCFAIGTWQAWPELSEKAAK</sequence>
<evidence type="ECO:0000313" key="2">
    <source>
        <dbReference type="EMBL" id="RDV01776.1"/>
    </source>
</evidence>
<reference evidence="3" key="1">
    <citation type="submission" date="2018-08" db="EMBL/GenBank/DDBJ databases">
        <authorList>
            <person name="Kim S.-J."/>
            <person name="Jung G.-Y."/>
        </authorList>
    </citation>
    <scope>NUCLEOTIDE SEQUENCE [LARGE SCALE GENOMIC DNA]</scope>
    <source>
        <strain evidence="3">GY_G</strain>
    </source>
</reference>
<dbReference type="EMBL" id="QRGP01000003">
    <property type="protein sequence ID" value="RDV01776.1"/>
    <property type="molecule type" value="Genomic_DNA"/>
</dbReference>
<dbReference type="RefSeq" id="WP_115550553.1">
    <property type="nucleotide sequence ID" value="NZ_QRGP01000003.1"/>
</dbReference>
<gene>
    <name evidence="2" type="ORF">DXH95_15320</name>
</gene>
<evidence type="ECO:0000313" key="3">
    <source>
        <dbReference type="Proteomes" id="UP000263833"/>
    </source>
</evidence>